<dbReference type="PANTHER" id="PTHR43569">
    <property type="entry name" value="AMIDOHYDROLASE"/>
    <property type="match status" value="1"/>
</dbReference>
<dbReference type="Gene3D" id="3.20.20.140">
    <property type="entry name" value="Metal-dependent hydrolases"/>
    <property type="match status" value="1"/>
</dbReference>
<dbReference type="InterPro" id="IPR006680">
    <property type="entry name" value="Amidohydro-rel"/>
</dbReference>
<reference evidence="4" key="1">
    <citation type="journal article" date="2019" name="Int. J. Syst. Evol. Microbiol.">
        <title>The Global Catalogue of Microorganisms (GCM) 10K type strain sequencing project: providing services to taxonomists for standard genome sequencing and annotation.</title>
        <authorList>
            <consortium name="The Broad Institute Genomics Platform"/>
            <consortium name="The Broad Institute Genome Sequencing Center for Infectious Disease"/>
            <person name="Wu L."/>
            <person name="Ma J."/>
        </authorList>
    </citation>
    <scope>NUCLEOTIDE SEQUENCE [LARGE SCALE GENOMIC DNA]</scope>
    <source>
        <strain evidence="4">KCTC 42247</strain>
    </source>
</reference>
<keyword evidence="4" id="KW-1185">Reference proteome</keyword>
<gene>
    <name evidence="3" type="ORF">ACFSQ6_01665</name>
</gene>
<dbReference type="SUPFAM" id="SSF51556">
    <property type="entry name" value="Metallo-dependent hydrolases"/>
    <property type="match status" value="1"/>
</dbReference>
<proteinExistence type="inferred from homology"/>
<evidence type="ECO:0000256" key="1">
    <source>
        <dbReference type="ARBA" id="ARBA00038310"/>
    </source>
</evidence>
<dbReference type="EMBL" id="JBHUMB010000005">
    <property type="protein sequence ID" value="MFD2742097.1"/>
    <property type="molecule type" value="Genomic_DNA"/>
</dbReference>
<dbReference type="Pfam" id="PF04909">
    <property type="entry name" value="Amidohydro_2"/>
    <property type="match status" value="1"/>
</dbReference>
<dbReference type="Proteomes" id="UP001597418">
    <property type="component" value="Unassembled WGS sequence"/>
</dbReference>
<comment type="caution">
    <text evidence="3">The sequence shown here is derived from an EMBL/GenBank/DDBJ whole genome shotgun (WGS) entry which is preliminary data.</text>
</comment>
<sequence>MKIDAHQHFWIYNAERDSWITEEMSAIQRDFMPTDLRAELHANKMDGVIAVQASCTLEETQFLVDLSTMYRMIKGVVGWVDLTADDVEEHLARFSEMPIIKGFRHVVEAEADPDFLMRDAVQRSMSALTKYNYTYDLLIRPRHFASTLACVQQHPDQQFVLDHMAKPNIKSGEAESWASFIVDLAKNPNVVCKISGLATEADWDNWTLTDFAPYIDHVINRFGKDRILFGSDWPVCLIAASYKENKEIMSSRIGDFTPEEMAAFWGENARRVYKF</sequence>
<feature type="domain" description="Amidohydrolase-related" evidence="2">
    <location>
        <begin position="3"/>
        <end position="275"/>
    </location>
</feature>
<comment type="similarity">
    <text evidence="1">Belongs to the metallo-dependent hydrolases superfamily.</text>
</comment>
<dbReference type="InterPro" id="IPR032466">
    <property type="entry name" value="Metal_Hydrolase"/>
</dbReference>
<name>A0ABW5U8F1_9SPHI</name>
<evidence type="ECO:0000313" key="4">
    <source>
        <dbReference type="Proteomes" id="UP001597418"/>
    </source>
</evidence>
<protein>
    <submittedName>
        <fullName evidence="3">Amidohydrolase family protein</fullName>
    </submittedName>
</protein>
<dbReference type="InterPro" id="IPR052350">
    <property type="entry name" value="Metallo-dep_Lactonases"/>
</dbReference>
<organism evidence="3 4">
    <name type="scientific">Sphingobacterium populi</name>
    <dbReference type="NCBI Taxonomy" id="1812824"/>
    <lineage>
        <taxon>Bacteria</taxon>
        <taxon>Pseudomonadati</taxon>
        <taxon>Bacteroidota</taxon>
        <taxon>Sphingobacteriia</taxon>
        <taxon>Sphingobacteriales</taxon>
        <taxon>Sphingobacteriaceae</taxon>
        <taxon>Sphingobacterium</taxon>
    </lineage>
</organism>
<evidence type="ECO:0000259" key="2">
    <source>
        <dbReference type="Pfam" id="PF04909"/>
    </source>
</evidence>
<evidence type="ECO:0000313" key="3">
    <source>
        <dbReference type="EMBL" id="MFD2742097.1"/>
    </source>
</evidence>
<accession>A0ABW5U8F1</accession>
<dbReference type="PANTHER" id="PTHR43569:SF2">
    <property type="entry name" value="AMIDOHYDROLASE-RELATED DOMAIN-CONTAINING PROTEIN"/>
    <property type="match status" value="1"/>
</dbReference>
<dbReference type="RefSeq" id="WP_066753492.1">
    <property type="nucleotide sequence ID" value="NZ_JBHUMB010000005.1"/>
</dbReference>